<dbReference type="Gene3D" id="3.90.1720.10">
    <property type="entry name" value="endopeptidase domain like (from Nostoc punctiforme)"/>
    <property type="match status" value="1"/>
</dbReference>
<dbReference type="EMBL" id="RKQG01000004">
    <property type="protein sequence ID" value="RPE27228.1"/>
    <property type="molecule type" value="Genomic_DNA"/>
</dbReference>
<sequence>MTSPIAPFSSPPLPGDIGLTSIRGPVGRLVRAGQWLNGDGFGAWEHAFLVLPGERLIEAMPGGARIVPLDTYDRRDVLFMAPNGLTRQQRLDICEAGAAYEGVPYSFLDYVALATHRLRLPAPGLHAYVASTRHMICSQLVDQAYRDAGVHLFDDDRWSGYVTPGALHRRLAAISTLSAAERWIATPAEAFLRFPAEDGEAPQVRRLHPNEPVASAGTDEGPRGVPGPRQGR</sequence>
<comment type="caution">
    <text evidence="3">The sequence shown here is derived from an EMBL/GenBank/DDBJ whole genome shotgun (WGS) entry which is preliminary data.</text>
</comment>
<evidence type="ECO:0000313" key="3">
    <source>
        <dbReference type="EMBL" id="RPE27360.1"/>
    </source>
</evidence>
<dbReference type="Proteomes" id="UP000266906">
    <property type="component" value="Unassembled WGS sequence"/>
</dbReference>
<reference evidence="3 4" key="1">
    <citation type="submission" date="2018-11" db="EMBL/GenBank/DDBJ databases">
        <title>Sequencing the genomes of 1000 actinobacteria strains.</title>
        <authorList>
            <person name="Klenk H.-P."/>
        </authorList>
    </citation>
    <scope>NUCLEOTIDE SEQUENCE [LARGE SCALE GENOMIC DNA]</scope>
    <source>
        <strain evidence="3 4">DSM 44781</strain>
    </source>
</reference>
<dbReference type="EMBL" id="RKQG01000004">
    <property type="protein sequence ID" value="RPE27360.1"/>
    <property type="molecule type" value="Genomic_DNA"/>
</dbReference>
<evidence type="ECO:0000313" key="2">
    <source>
        <dbReference type="EMBL" id="RPE27228.1"/>
    </source>
</evidence>
<proteinExistence type="predicted"/>
<name>A0A3N4RJZ9_9ACTN</name>
<keyword evidence="4" id="KW-1185">Reference proteome</keyword>
<evidence type="ECO:0008006" key="5">
    <source>
        <dbReference type="Google" id="ProtNLM"/>
    </source>
</evidence>
<dbReference type="AlphaFoldDB" id="A0A3N4RJZ9"/>
<dbReference type="InterPro" id="IPR038765">
    <property type="entry name" value="Papain-like_cys_pep_sf"/>
</dbReference>
<organism evidence="3 4">
    <name type="scientific">Kitasatospora cineracea</name>
    <dbReference type="NCBI Taxonomy" id="88074"/>
    <lineage>
        <taxon>Bacteria</taxon>
        <taxon>Bacillati</taxon>
        <taxon>Actinomycetota</taxon>
        <taxon>Actinomycetes</taxon>
        <taxon>Kitasatosporales</taxon>
        <taxon>Streptomycetaceae</taxon>
        <taxon>Kitasatospora</taxon>
    </lineage>
</organism>
<feature type="region of interest" description="Disordered" evidence="1">
    <location>
        <begin position="201"/>
        <end position="232"/>
    </location>
</feature>
<protein>
    <recommendedName>
        <fullName evidence="5">Permuted papain-like amidase YaeF/Yiix C92 family enzyme</fullName>
    </recommendedName>
</protein>
<evidence type="ECO:0000313" key="4">
    <source>
        <dbReference type="Proteomes" id="UP000266906"/>
    </source>
</evidence>
<gene>
    <name evidence="2" type="ORF">EDD38_7372</name>
    <name evidence="3" type="ORF">EDD38_7505</name>
</gene>
<dbReference type="SUPFAM" id="SSF54001">
    <property type="entry name" value="Cysteine proteinases"/>
    <property type="match status" value="1"/>
</dbReference>
<evidence type="ECO:0000256" key="1">
    <source>
        <dbReference type="SAM" id="MobiDB-lite"/>
    </source>
</evidence>
<dbReference type="RefSeq" id="WP_341869197.1">
    <property type="nucleotide sequence ID" value="NZ_RKQG01000004.1"/>
</dbReference>
<accession>A0A3N4RJZ9</accession>